<comment type="caution">
    <text evidence="2">The sequence shown here is derived from an EMBL/GenBank/DDBJ whole genome shotgun (WGS) entry which is preliminary data.</text>
</comment>
<evidence type="ECO:0000256" key="1">
    <source>
        <dbReference type="SAM" id="MobiDB-lite"/>
    </source>
</evidence>
<feature type="compositionally biased region" description="Polar residues" evidence="1">
    <location>
        <begin position="57"/>
        <end position="76"/>
    </location>
</feature>
<dbReference type="EMBL" id="CAICTM010000471">
    <property type="protein sequence ID" value="CAB9511175.1"/>
    <property type="molecule type" value="Genomic_DNA"/>
</dbReference>
<organism evidence="2 3">
    <name type="scientific">Seminavis robusta</name>
    <dbReference type="NCBI Taxonomy" id="568900"/>
    <lineage>
        <taxon>Eukaryota</taxon>
        <taxon>Sar</taxon>
        <taxon>Stramenopiles</taxon>
        <taxon>Ochrophyta</taxon>
        <taxon>Bacillariophyta</taxon>
        <taxon>Bacillariophyceae</taxon>
        <taxon>Bacillariophycidae</taxon>
        <taxon>Naviculales</taxon>
        <taxon>Naviculaceae</taxon>
        <taxon>Seminavis</taxon>
    </lineage>
</organism>
<gene>
    <name evidence="2" type="ORF">SEMRO_472_G149830.1</name>
</gene>
<accession>A0A9N8E2X0</accession>
<feature type="compositionally biased region" description="Basic and acidic residues" evidence="1">
    <location>
        <begin position="38"/>
        <end position="49"/>
    </location>
</feature>
<reference evidence="2" key="1">
    <citation type="submission" date="2020-06" db="EMBL/GenBank/DDBJ databases">
        <authorList>
            <consortium name="Plant Systems Biology data submission"/>
        </authorList>
    </citation>
    <scope>NUCLEOTIDE SEQUENCE</scope>
    <source>
        <strain evidence="2">D6</strain>
    </source>
</reference>
<proteinExistence type="predicted"/>
<sequence>MNLEQQASTAPVASVAELPPIEYLNFSSSIMPPTASVSDRHNNVDDNNHDRRRSNPFRHSTGTMDTSIGSSYNNHNTMEMSISDLKQRRRSKFLEDSSNMTATTVNSSYNNQSSSLFGGSFSHHQLHRASNSTMDDDTSDCSSLKQRPRAYSSVSFTDSLLDDSSGISLGSSGRRTRELRNLKGIRRRRSDPVTRRWREQCSKLYKEHVLDSCPEQQIPPLTTPQQVLAAIKIQSWFRRRGQCQRQRLLQA</sequence>
<protein>
    <submittedName>
        <fullName evidence="2">Uncharacterized protein</fullName>
    </submittedName>
</protein>
<keyword evidence="3" id="KW-1185">Reference proteome</keyword>
<evidence type="ECO:0000313" key="2">
    <source>
        <dbReference type="EMBL" id="CAB9511175.1"/>
    </source>
</evidence>
<name>A0A9N8E2X0_9STRA</name>
<dbReference type="AlphaFoldDB" id="A0A9N8E2X0"/>
<evidence type="ECO:0000313" key="3">
    <source>
        <dbReference type="Proteomes" id="UP001153069"/>
    </source>
</evidence>
<dbReference type="Proteomes" id="UP001153069">
    <property type="component" value="Unassembled WGS sequence"/>
</dbReference>
<feature type="region of interest" description="Disordered" evidence="1">
    <location>
        <begin position="34"/>
        <end position="76"/>
    </location>
</feature>